<reference evidence="2" key="1">
    <citation type="submission" date="2021-02" db="EMBL/GenBank/DDBJ databases">
        <title>First Annotated Genome of the Yellow-green Alga Tribonema minus.</title>
        <authorList>
            <person name="Mahan K.M."/>
        </authorList>
    </citation>
    <scope>NUCLEOTIDE SEQUENCE</scope>
    <source>
        <strain evidence="2">UTEX B ZZ1240</strain>
    </source>
</reference>
<feature type="compositionally biased region" description="Polar residues" evidence="1">
    <location>
        <begin position="84"/>
        <end position="97"/>
    </location>
</feature>
<feature type="compositionally biased region" description="Acidic residues" evidence="1">
    <location>
        <begin position="110"/>
        <end position="122"/>
    </location>
</feature>
<gene>
    <name evidence="2" type="ORF">JKP88DRAFT_350549</name>
</gene>
<feature type="region of interest" description="Disordered" evidence="1">
    <location>
        <begin position="56"/>
        <end position="203"/>
    </location>
</feature>
<dbReference type="EMBL" id="JAFCMP010000521">
    <property type="protein sequence ID" value="KAG5177814.1"/>
    <property type="molecule type" value="Genomic_DNA"/>
</dbReference>
<comment type="caution">
    <text evidence="2">The sequence shown here is derived from an EMBL/GenBank/DDBJ whole genome shotgun (WGS) entry which is preliminary data.</text>
</comment>
<protein>
    <submittedName>
        <fullName evidence="2">Uncharacterized protein</fullName>
    </submittedName>
</protein>
<keyword evidence="3" id="KW-1185">Reference proteome</keyword>
<accession>A0A835YVD7</accession>
<dbReference type="Proteomes" id="UP000664859">
    <property type="component" value="Unassembled WGS sequence"/>
</dbReference>
<sequence>MASFVPQMLFLQRCGRAIMATKAGSNGAAAAVIVLAIATEPDDNEADVHNRAFNQSSATCSRSTATSFAKEEQMETAPQELAPPSSTMRSSSPQPLASSEADEQHKETAEELGMESAEEELMETAPEGSEGTDLGRLLDAAERKRARREVEQVFGPAAARAATPEGPGEDSTQAEVGGADGGGAPKKSRRERKAKQPFTPTPK</sequence>
<feature type="compositionally biased region" description="Low complexity" evidence="1">
    <location>
        <begin position="56"/>
        <end position="68"/>
    </location>
</feature>
<name>A0A835YVD7_9STRA</name>
<feature type="compositionally biased region" description="Basic and acidic residues" evidence="1">
    <location>
        <begin position="139"/>
        <end position="151"/>
    </location>
</feature>
<proteinExistence type="predicted"/>
<feature type="compositionally biased region" description="Basic residues" evidence="1">
    <location>
        <begin position="186"/>
        <end position="195"/>
    </location>
</feature>
<evidence type="ECO:0000313" key="2">
    <source>
        <dbReference type="EMBL" id="KAG5177814.1"/>
    </source>
</evidence>
<organism evidence="2 3">
    <name type="scientific">Tribonema minus</name>
    <dbReference type="NCBI Taxonomy" id="303371"/>
    <lineage>
        <taxon>Eukaryota</taxon>
        <taxon>Sar</taxon>
        <taxon>Stramenopiles</taxon>
        <taxon>Ochrophyta</taxon>
        <taxon>PX clade</taxon>
        <taxon>Xanthophyceae</taxon>
        <taxon>Tribonematales</taxon>
        <taxon>Tribonemataceae</taxon>
        <taxon>Tribonema</taxon>
    </lineage>
</organism>
<evidence type="ECO:0000313" key="3">
    <source>
        <dbReference type="Proteomes" id="UP000664859"/>
    </source>
</evidence>
<dbReference type="AlphaFoldDB" id="A0A835YVD7"/>
<evidence type="ECO:0000256" key="1">
    <source>
        <dbReference type="SAM" id="MobiDB-lite"/>
    </source>
</evidence>